<keyword evidence="1" id="KW-0547">Nucleotide-binding</keyword>
<dbReference type="PATRIC" id="fig|413882.6.peg.1473"/>
<accession>A0A0G3BNG6</accession>
<dbReference type="SMART" id="SM00091">
    <property type="entry name" value="PAS"/>
    <property type="match status" value="1"/>
</dbReference>
<dbReference type="SMART" id="SM00382">
    <property type="entry name" value="AAA"/>
    <property type="match status" value="1"/>
</dbReference>
<evidence type="ECO:0000313" key="8">
    <source>
        <dbReference type="EMBL" id="AKJ28090.1"/>
    </source>
</evidence>
<dbReference type="Proteomes" id="UP000035352">
    <property type="component" value="Chromosome"/>
</dbReference>
<dbReference type="InterPro" id="IPR003018">
    <property type="entry name" value="GAF"/>
</dbReference>
<dbReference type="GO" id="GO:0006355">
    <property type="term" value="P:regulation of DNA-templated transcription"/>
    <property type="evidence" value="ECO:0007669"/>
    <property type="project" value="InterPro"/>
</dbReference>
<dbReference type="Gene3D" id="1.10.8.60">
    <property type="match status" value="1"/>
</dbReference>
<dbReference type="PROSITE" id="PS00675">
    <property type="entry name" value="SIGMA54_INTERACT_1"/>
    <property type="match status" value="1"/>
</dbReference>
<sequence length="677" mass="72395">MSTPHSGSTPTLLSPSVPLAPSSATLPLASDPAHLDTIARSHARCTDLGLHRTQRPDFAGLGRAELALARERHHRLLVHAAPVMDLLLEQTLATRSIVALSDTQGTVLHAVGPADFLHRAARVALAPGANWSEASKGTNAVGTALIGETPCVVHGSEHFMQANGFLTCSAAPIFDPRGELLGVLDVSGDQRSYHPHTLGLVKLSVRMIENHWLLEDEGQALRLHFHPRAECLDTLMEGLVTVAPDGRLLAANRSALDLLGLSAVALRRGSLASVFGLSFGAVADHLRSALAEAGPMLLTLPDGRRLCAKARVNAALCWPAATLPQPATGEPTEGRIAPSANTPAVPRSPQDSSPSRGAALARLHAGDRHMATVVDKLLRVVDRDIPVLIQGETGTGKELLARAFHADSRRADHPFVALDCACLPETLIEAELFGHEEGAFTGARRKGAPGKIVQAHRGTLFLDEIGDMPLALQARLLRVLQERQVTPLGGTRAVPVDVAVVSATHRSLQQMVDAGSFRGDLYYRLNGLAVQLPPLRDREDLLPLAQALLAAECPDGTAAPGLDDEVQALLLHNRWPGNLRQLRNVLRTAAAMAAGQPLIRRMHLPDDFLEEALRHAGAAPRQEPQTPQGDTTLQALEYQAVQRALALAGGNISTAAKRLGISRNTLYRKLRRRPPPM</sequence>
<feature type="domain" description="Sigma-54 factor interaction" evidence="7">
    <location>
        <begin position="363"/>
        <end position="591"/>
    </location>
</feature>
<protein>
    <submittedName>
        <fullName evidence="8">Fis family transcriptional regulator</fullName>
    </submittedName>
</protein>
<dbReference type="Gene3D" id="3.30.450.40">
    <property type="match status" value="1"/>
</dbReference>
<dbReference type="STRING" id="413882.AAW51_1399"/>
<organism evidence="8 9">
    <name type="scientific">Caldimonas brevitalea</name>
    <dbReference type="NCBI Taxonomy" id="413882"/>
    <lineage>
        <taxon>Bacteria</taxon>
        <taxon>Pseudomonadati</taxon>
        <taxon>Pseudomonadota</taxon>
        <taxon>Betaproteobacteria</taxon>
        <taxon>Burkholderiales</taxon>
        <taxon>Sphaerotilaceae</taxon>
        <taxon>Caldimonas</taxon>
    </lineage>
</organism>
<reference evidence="8 9" key="1">
    <citation type="submission" date="2015-05" db="EMBL/GenBank/DDBJ databases">
        <authorList>
            <person name="Tang B."/>
            <person name="Yu Y."/>
        </authorList>
    </citation>
    <scope>NUCLEOTIDE SEQUENCE [LARGE SCALE GENOMIC DNA]</scope>
    <source>
        <strain evidence="8 9">DSM 7029</strain>
    </source>
</reference>
<dbReference type="InterPro" id="IPR025662">
    <property type="entry name" value="Sigma_54_int_dom_ATP-bd_1"/>
</dbReference>
<dbReference type="Gene3D" id="1.10.10.60">
    <property type="entry name" value="Homeodomain-like"/>
    <property type="match status" value="1"/>
</dbReference>
<evidence type="ECO:0000313" key="9">
    <source>
        <dbReference type="Proteomes" id="UP000035352"/>
    </source>
</evidence>
<dbReference type="PRINTS" id="PR01590">
    <property type="entry name" value="HTHFIS"/>
</dbReference>
<dbReference type="OrthoDB" id="9761705at2"/>
<dbReference type="InterPro" id="IPR009057">
    <property type="entry name" value="Homeodomain-like_sf"/>
</dbReference>
<evidence type="ECO:0000256" key="5">
    <source>
        <dbReference type="ARBA" id="ARBA00023163"/>
    </source>
</evidence>
<dbReference type="InterPro" id="IPR003593">
    <property type="entry name" value="AAA+_ATPase"/>
</dbReference>
<dbReference type="PROSITE" id="PS50045">
    <property type="entry name" value="SIGMA54_INTERACT_4"/>
    <property type="match status" value="1"/>
</dbReference>
<keyword evidence="9" id="KW-1185">Reference proteome</keyword>
<keyword evidence="5" id="KW-0804">Transcription</keyword>
<proteinExistence type="predicted"/>
<gene>
    <name evidence="8" type="ORF">AAW51_1399</name>
</gene>
<dbReference type="Pfam" id="PF00158">
    <property type="entry name" value="Sigma54_activat"/>
    <property type="match status" value="1"/>
</dbReference>
<dbReference type="InterPro" id="IPR027417">
    <property type="entry name" value="P-loop_NTPase"/>
</dbReference>
<dbReference type="SUPFAM" id="SSF52540">
    <property type="entry name" value="P-loop containing nucleoside triphosphate hydrolases"/>
    <property type="match status" value="1"/>
</dbReference>
<name>A0A0G3BNG6_9BURK</name>
<evidence type="ECO:0000256" key="3">
    <source>
        <dbReference type="ARBA" id="ARBA00023015"/>
    </source>
</evidence>
<evidence type="ECO:0000256" key="6">
    <source>
        <dbReference type="SAM" id="MobiDB-lite"/>
    </source>
</evidence>
<dbReference type="GO" id="GO:0005524">
    <property type="term" value="F:ATP binding"/>
    <property type="evidence" value="ECO:0007669"/>
    <property type="project" value="UniProtKB-KW"/>
</dbReference>
<keyword evidence="2" id="KW-0067">ATP-binding</keyword>
<keyword evidence="4" id="KW-0238">DNA-binding</keyword>
<dbReference type="InterPro" id="IPR002078">
    <property type="entry name" value="Sigma_54_int"/>
</dbReference>
<dbReference type="KEGG" id="pbh:AAW51_1399"/>
<dbReference type="InterPro" id="IPR025944">
    <property type="entry name" value="Sigma_54_int_dom_CS"/>
</dbReference>
<dbReference type="RefSeq" id="WP_053013398.1">
    <property type="nucleotide sequence ID" value="NZ_CP011371.1"/>
</dbReference>
<dbReference type="FunFam" id="3.40.50.300:FF:000006">
    <property type="entry name" value="DNA-binding transcriptional regulator NtrC"/>
    <property type="match status" value="1"/>
</dbReference>
<dbReference type="GO" id="GO:0043565">
    <property type="term" value="F:sequence-specific DNA binding"/>
    <property type="evidence" value="ECO:0007669"/>
    <property type="project" value="InterPro"/>
</dbReference>
<evidence type="ECO:0000256" key="1">
    <source>
        <dbReference type="ARBA" id="ARBA00022741"/>
    </source>
</evidence>
<dbReference type="EMBL" id="CP011371">
    <property type="protein sequence ID" value="AKJ28090.1"/>
    <property type="molecule type" value="Genomic_DNA"/>
</dbReference>
<dbReference type="Gene3D" id="3.40.50.300">
    <property type="entry name" value="P-loop containing nucleotide triphosphate hydrolases"/>
    <property type="match status" value="1"/>
</dbReference>
<dbReference type="InterPro" id="IPR002197">
    <property type="entry name" value="HTH_Fis"/>
</dbReference>
<dbReference type="Pfam" id="PF02954">
    <property type="entry name" value="HTH_8"/>
    <property type="match status" value="1"/>
</dbReference>
<dbReference type="AlphaFoldDB" id="A0A0G3BNG6"/>
<dbReference type="InterPro" id="IPR000014">
    <property type="entry name" value="PAS"/>
</dbReference>
<dbReference type="Pfam" id="PF01590">
    <property type="entry name" value="GAF"/>
    <property type="match status" value="1"/>
</dbReference>
<dbReference type="PANTHER" id="PTHR32071">
    <property type="entry name" value="TRANSCRIPTIONAL REGULATORY PROTEIN"/>
    <property type="match status" value="1"/>
</dbReference>
<dbReference type="PANTHER" id="PTHR32071:SF77">
    <property type="entry name" value="TRANSCRIPTIONAL REGULATORY PROTEIN"/>
    <property type="match status" value="1"/>
</dbReference>
<dbReference type="Pfam" id="PF25601">
    <property type="entry name" value="AAA_lid_14"/>
    <property type="match status" value="1"/>
</dbReference>
<keyword evidence="3" id="KW-0805">Transcription regulation</keyword>
<feature type="region of interest" description="Disordered" evidence="6">
    <location>
        <begin position="327"/>
        <end position="357"/>
    </location>
</feature>
<dbReference type="InterPro" id="IPR029016">
    <property type="entry name" value="GAF-like_dom_sf"/>
</dbReference>
<evidence type="ECO:0000256" key="2">
    <source>
        <dbReference type="ARBA" id="ARBA00022840"/>
    </source>
</evidence>
<dbReference type="PROSITE" id="PS00688">
    <property type="entry name" value="SIGMA54_INTERACT_3"/>
    <property type="match status" value="1"/>
</dbReference>
<dbReference type="InterPro" id="IPR058031">
    <property type="entry name" value="AAA_lid_NorR"/>
</dbReference>
<dbReference type="CDD" id="cd00009">
    <property type="entry name" value="AAA"/>
    <property type="match status" value="1"/>
</dbReference>
<evidence type="ECO:0000256" key="4">
    <source>
        <dbReference type="ARBA" id="ARBA00023125"/>
    </source>
</evidence>
<dbReference type="SUPFAM" id="SSF55781">
    <property type="entry name" value="GAF domain-like"/>
    <property type="match status" value="1"/>
</dbReference>
<dbReference type="SUPFAM" id="SSF46689">
    <property type="entry name" value="Homeodomain-like"/>
    <property type="match status" value="1"/>
</dbReference>
<evidence type="ECO:0000259" key="7">
    <source>
        <dbReference type="PROSITE" id="PS50045"/>
    </source>
</evidence>